<accession>A0A3S2UNJ1</accession>
<comment type="caution">
    <text evidence="2">The sequence shown here is derived from an EMBL/GenBank/DDBJ whole genome shotgun (WGS) entry which is preliminary data.</text>
</comment>
<gene>
    <name evidence="2" type="ORF">EOD41_13430</name>
</gene>
<evidence type="ECO:0000256" key="1">
    <source>
        <dbReference type="SAM" id="Phobius"/>
    </source>
</evidence>
<dbReference type="EMBL" id="SACK01000005">
    <property type="protein sequence ID" value="RVU00473.1"/>
    <property type="molecule type" value="Genomic_DNA"/>
</dbReference>
<evidence type="ECO:0000313" key="3">
    <source>
        <dbReference type="Proteomes" id="UP000282759"/>
    </source>
</evidence>
<keyword evidence="1" id="KW-0472">Membrane</keyword>
<name>A0A3S2UNJ1_9SPHI</name>
<keyword evidence="1" id="KW-1133">Transmembrane helix</keyword>
<organism evidence="2 3">
    <name type="scientific">Mucilaginibacter limnophilus</name>
    <dbReference type="NCBI Taxonomy" id="1932778"/>
    <lineage>
        <taxon>Bacteria</taxon>
        <taxon>Pseudomonadati</taxon>
        <taxon>Bacteroidota</taxon>
        <taxon>Sphingobacteriia</taxon>
        <taxon>Sphingobacteriales</taxon>
        <taxon>Sphingobacteriaceae</taxon>
        <taxon>Mucilaginibacter</taxon>
    </lineage>
</organism>
<dbReference type="RefSeq" id="WP_127705733.1">
    <property type="nucleotide sequence ID" value="NZ_SACK01000005.1"/>
</dbReference>
<dbReference type="AlphaFoldDB" id="A0A3S2UNJ1"/>
<reference evidence="2 3" key="1">
    <citation type="submission" date="2019-01" db="EMBL/GenBank/DDBJ databases">
        <authorList>
            <person name="Chen W.-M."/>
        </authorList>
    </citation>
    <scope>NUCLEOTIDE SEQUENCE [LARGE SCALE GENOMIC DNA]</scope>
    <source>
        <strain evidence="2 3">YBJ-36</strain>
    </source>
</reference>
<feature type="transmembrane region" description="Helical" evidence="1">
    <location>
        <begin position="43"/>
        <end position="62"/>
    </location>
</feature>
<proteinExistence type="predicted"/>
<evidence type="ECO:0000313" key="2">
    <source>
        <dbReference type="EMBL" id="RVU00473.1"/>
    </source>
</evidence>
<dbReference type="Proteomes" id="UP000282759">
    <property type="component" value="Unassembled WGS sequence"/>
</dbReference>
<protein>
    <submittedName>
        <fullName evidence="2">Uncharacterized protein</fullName>
    </submittedName>
</protein>
<keyword evidence="1" id="KW-0812">Transmembrane</keyword>
<sequence length="65" mass="7165">MDKFQFIGIGLAILTGIFGVSKLYHLRFSPGGSKLSEAESDCLIIGIANLLFSLIAISCIFLKWW</sequence>
<keyword evidence="3" id="KW-1185">Reference proteome</keyword>